<dbReference type="EMBL" id="BAAAUT010000048">
    <property type="protein sequence ID" value="GAA3154447.1"/>
    <property type="molecule type" value="Genomic_DNA"/>
</dbReference>
<evidence type="ECO:0000313" key="2">
    <source>
        <dbReference type="EMBL" id="GAA3154447.1"/>
    </source>
</evidence>
<name>A0ABP6NP64_9ACTN</name>
<reference evidence="3" key="1">
    <citation type="journal article" date="2019" name="Int. J. Syst. Evol. Microbiol.">
        <title>The Global Catalogue of Microorganisms (GCM) 10K type strain sequencing project: providing services to taxonomists for standard genome sequencing and annotation.</title>
        <authorList>
            <consortium name="The Broad Institute Genomics Platform"/>
            <consortium name="The Broad Institute Genome Sequencing Center for Infectious Disease"/>
            <person name="Wu L."/>
            <person name="Ma J."/>
        </authorList>
    </citation>
    <scope>NUCLEOTIDE SEQUENCE [LARGE SCALE GENOMIC DNA]</scope>
    <source>
        <strain evidence="3">JCM 9373</strain>
    </source>
</reference>
<evidence type="ECO:0008006" key="4">
    <source>
        <dbReference type="Google" id="ProtNLM"/>
    </source>
</evidence>
<comment type="caution">
    <text evidence="2">The sequence shown here is derived from an EMBL/GenBank/DDBJ whole genome shotgun (WGS) entry which is preliminary data.</text>
</comment>
<feature type="transmembrane region" description="Helical" evidence="1">
    <location>
        <begin position="6"/>
        <end position="26"/>
    </location>
</feature>
<evidence type="ECO:0000313" key="3">
    <source>
        <dbReference type="Proteomes" id="UP001500320"/>
    </source>
</evidence>
<sequence>MLTDNWTAIAMAFAALFLAGGVVSFLKQGIKAGALVLAVLAALATTAAVLWW</sequence>
<organism evidence="2 3">
    <name type="scientific">Planomonospora alba</name>
    <dbReference type="NCBI Taxonomy" id="161354"/>
    <lineage>
        <taxon>Bacteria</taxon>
        <taxon>Bacillati</taxon>
        <taxon>Actinomycetota</taxon>
        <taxon>Actinomycetes</taxon>
        <taxon>Streptosporangiales</taxon>
        <taxon>Streptosporangiaceae</taxon>
        <taxon>Planomonospora</taxon>
    </lineage>
</organism>
<feature type="transmembrane region" description="Helical" evidence="1">
    <location>
        <begin position="33"/>
        <end position="51"/>
    </location>
</feature>
<dbReference type="Proteomes" id="UP001500320">
    <property type="component" value="Unassembled WGS sequence"/>
</dbReference>
<protein>
    <recommendedName>
        <fullName evidence="4">Amidotransferase</fullName>
    </recommendedName>
</protein>
<gene>
    <name evidence="2" type="ORF">GCM10010466_51780</name>
</gene>
<evidence type="ECO:0000256" key="1">
    <source>
        <dbReference type="SAM" id="Phobius"/>
    </source>
</evidence>
<dbReference type="RefSeq" id="WP_344863822.1">
    <property type="nucleotide sequence ID" value="NZ_BAAAUT010000048.1"/>
</dbReference>
<keyword evidence="1" id="KW-1133">Transmembrane helix</keyword>
<keyword evidence="1" id="KW-0812">Transmembrane</keyword>
<proteinExistence type="predicted"/>
<keyword evidence="1" id="KW-0472">Membrane</keyword>
<accession>A0ABP6NP64</accession>
<keyword evidence="3" id="KW-1185">Reference proteome</keyword>